<dbReference type="PANTHER" id="PTHR45444:SF3">
    <property type="entry name" value="XANTHINE DEHYDROGENASE"/>
    <property type="match status" value="1"/>
</dbReference>
<name>A0ABW5AS61_9BRAD</name>
<reference evidence="7" key="1">
    <citation type="journal article" date="2019" name="Int. J. Syst. Evol. Microbiol.">
        <title>The Global Catalogue of Microorganisms (GCM) 10K type strain sequencing project: providing services to taxonomists for standard genome sequencing and annotation.</title>
        <authorList>
            <consortium name="The Broad Institute Genomics Platform"/>
            <consortium name="The Broad Institute Genome Sequencing Center for Infectious Disease"/>
            <person name="Wu L."/>
            <person name="Ma J."/>
        </authorList>
    </citation>
    <scope>NUCLEOTIDE SEQUENCE [LARGE SCALE GENOMIC DNA]</scope>
    <source>
        <strain evidence="7">CGMCC 1.6774</strain>
    </source>
</reference>
<dbReference type="InterPro" id="IPR036884">
    <property type="entry name" value="2Fe-2S-bd_dom_sf"/>
</dbReference>
<dbReference type="SUPFAM" id="SSF47741">
    <property type="entry name" value="CO dehydrogenase ISP C-domain like"/>
    <property type="match status" value="1"/>
</dbReference>
<proteinExistence type="predicted"/>
<dbReference type="InterPro" id="IPR014307">
    <property type="entry name" value="Xanthine_DH_ssu"/>
</dbReference>
<dbReference type="InterPro" id="IPR036010">
    <property type="entry name" value="2Fe-2S_ferredoxin-like_sf"/>
</dbReference>
<dbReference type="GO" id="GO:0004854">
    <property type="term" value="F:xanthine dehydrogenase activity"/>
    <property type="evidence" value="ECO:0007669"/>
    <property type="project" value="UniProtKB-EC"/>
</dbReference>
<dbReference type="Proteomes" id="UP001597314">
    <property type="component" value="Unassembled WGS sequence"/>
</dbReference>
<dbReference type="Gene3D" id="1.10.150.120">
    <property type="entry name" value="[2Fe-2S]-binding domain"/>
    <property type="match status" value="1"/>
</dbReference>
<dbReference type="PROSITE" id="PS00197">
    <property type="entry name" value="2FE2S_FER_1"/>
    <property type="match status" value="1"/>
</dbReference>
<dbReference type="InterPro" id="IPR012175">
    <property type="entry name" value="Xanth_DH_ssu_bac"/>
</dbReference>
<evidence type="ECO:0000313" key="6">
    <source>
        <dbReference type="EMBL" id="MFD2184761.1"/>
    </source>
</evidence>
<dbReference type="InterPro" id="IPR012675">
    <property type="entry name" value="Beta-grasp_dom_sf"/>
</dbReference>
<dbReference type="InterPro" id="IPR006058">
    <property type="entry name" value="2Fe2S_fd_BS"/>
</dbReference>
<evidence type="ECO:0000256" key="2">
    <source>
        <dbReference type="ARBA" id="ARBA00022723"/>
    </source>
</evidence>
<protein>
    <submittedName>
        <fullName evidence="6">Xanthine dehydrogenase small subunit</fullName>
        <ecNumber evidence="6">1.17.1.4</ecNumber>
    </submittedName>
</protein>
<gene>
    <name evidence="6" type="primary">xdhA</name>
    <name evidence="6" type="ORF">ACFSOX_21625</name>
</gene>
<keyword evidence="4" id="KW-0408">Iron</keyword>
<comment type="caution">
    <text evidence="6">The sequence shown here is derived from an EMBL/GenBank/DDBJ whole genome shotgun (WGS) entry which is preliminary data.</text>
</comment>
<dbReference type="Gene3D" id="3.30.390.50">
    <property type="entry name" value="CO dehydrogenase flavoprotein, C-terminal domain"/>
    <property type="match status" value="1"/>
</dbReference>
<dbReference type="InterPro" id="IPR016166">
    <property type="entry name" value="FAD-bd_PCMH"/>
</dbReference>
<dbReference type="InterPro" id="IPR036683">
    <property type="entry name" value="CO_DH_flav_C_dom_sf"/>
</dbReference>
<dbReference type="PANTHER" id="PTHR45444">
    <property type="entry name" value="XANTHINE DEHYDROGENASE"/>
    <property type="match status" value="1"/>
</dbReference>
<dbReference type="InterPro" id="IPR016167">
    <property type="entry name" value="FAD-bd_PCMH_sub1"/>
</dbReference>
<evidence type="ECO:0000256" key="3">
    <source>
        <dbReference type="ARBA" id="ARBA00022827"/>
    </source>
</evidence>
<dbReference type="InterPro" id="IPR036318">
    <property type="entry name" value="FAD-bd_PCMH-like_sf"/>
</dbReference>
<evidence type="ECO:0000256" key="1">
    <source>
        <dbReference type="ARBA" id="ARBA00022630"/>
    </source>
</evidence>
<dbReference type="InterPro" id="IPR005107">
    <property type="entry name" value="CO_DH_flav_C"/>
</dbReference>
<dbReference type="SUPFAM" id="SSF55447">
    <property type="entry name" value="CO dehydrogenase flavoprotein C-terminal domain-like"/>
    <property type="match status" value="1"/>
</dbReference>
<dbReference type="SMART" id="SM01092">
    <property type="entry name" value="CO_deh_flav_C"/>
    <property type="match status" value="1"/>
</dbReference>
<dbReference type="PROSITE" id="PS51387">
    <property type="entry name" value="FAD_PCMH"/>
    <property type="match status" value="1"/>
</dbReference>
<dbReference type="RefSeq" id="WP_378479899.1">
    <property type="nucleotide sequence ID" value="NZ_JBHUIW010000035.1"/>
</dbReference>
<evidence type="ECO:0000256" key="4">
    <source>
        <dbReference type="ARBA" id="ARBA00023004"/>
    </source>
</evidence>
<dbReference type="InterPro" id="IPR002346">
    <property type="entry name" value="Mopterin_DH_FAD-bd"/>
</dbReference>
<keyword evidence="7" id="KW-1185">Reference proteome</keyword>
<feature type="domain" description="FAD-binding PCMH-type" evidence="5">
    <location>
        <begin position="207"/>
        <end position="381"/>
    </location>
</feature>
<dbReference type="Pfam" id="PF03450">
    <property type="entry name" value="CO_deh_flav_C"/>
    <property type="match status" value="1"/>
</dbReference>
<dbReference type="EC" id="1.17.1.4" evidence="6"/>
<dbReference type="NCBIfam" id="TIGR02963">
    <property type="entry name" value="xanthine_xdhA"/>
    <property type="match status" value="1"/>
</dbReference>
<dbReference type="Gene3D" id="3.10.20.30">
    <property type="match status" value="1"/>
</dbReference>
<evidence type="ECO:0000259" key="5">
    <source>
        <dbReference type="PROSITE" id="PS51387"/>
    </source>
</evidence>
<keyword evidence="6" id="KW-0560">Oxidoreductase</keyword>
<accession>A0ABW5AS61</accession>
<keyword evidence="2" id="KW-0479">Metal-binding</keyword>
<dbReference type="Pfam" id="PF01799">
    <property type="entry name" value="Fer2_2"/>
    <property type="match status" value="1"/>
</dbReference>
<keyword evidence="1" id="KW-0285">Flavoprotein</keyword>
<organism evidence="6 7">
    <name type="scientific">Rhodoplanes azumiensis</name>
    <dbReference type="NCBI Taxonomy" id="1897628"/>
    <lineage>
        <taxon>Bacteria</taxon>
        <taxon>Pseudomonadati</taxon>
        <taxon>Pseudomonadota</taxon>
        <taxon>Alphaproteobacteria</taxon>
        <taxon>Hyphomicrobiales</taxon>
        <taxon>Nitrobacteraceae</taxon>
        <taxon>Rhodoplanes</taxon>
    </lineage>
</organism>
<dbReference type="Gene3D" id="3.30.465.10">
    <property type="match status" value="1"/>
</dbReference>
<evidence type="ECO:0000313" key="7">
    <source>
        <dbReference type="Proteomes" id="UP001597314"/>
    </source>
</evidence>
<dbReference type="InterPro" id="IPR016169">
    <property type="entry name" value="FAD-bd_PCMH_sub2"/>
</dbReference>
<dbReference type="PIRSF" id="PIRSF036557">
    <property type="entry name" value="XdhA_RC"/>
    <property type="match status" value="1"/>
</dbReference>
<keyword evidence="3" id="KW-0274">FAD</keyword>
<dbReference type="EMBL" id="JBHUIW010000035">
    <property type="protein sequence ID" value="MFD2184761.1"/>
    <property type="molecule type" value="Genomic_DNA"/>
</dbReference>
<dbReference type="InterPro" id="IPR002888">
    <property type="entry name" value="2Fe-2S-bd"/>
</dbReference>
<dbReference type="SUPFAM" id="SSF54292">
    <property type="entry name" value="2Fe-2S ferredoxin-like"/>
    <property type="match status" value="1"/>
</dbReference>
<sequence length="513" mass="54352">MSRDCIQIIRRGRVLRLRDFTPRTTVLDWLRLEERSTGTKEACAEGDCGACTVVLARRRGDRVVHEPVNSCIAFLGQIDGAELITVEDLAGSGPDGSGPEKSGALHPVQAALAQGHGSQCGFCTPGIVMSLFAHYHRVSDDKPRDHAPSRDEIDEVLAGNLCRCTGYRPIVDAATASLAAPAADRFARSAPERLAALRELEDGQDVLVGDETSFFAAPANEDSLAALLEQHPDATIVAGATDVGLWVTKKLAALPKIVHVGRVAGLDAVTDTADTLTLGAALPLARARPLLGGLDPDIDELMRRFGSTQVRTSGTVGGNIANGSPIGDLAPVLIALGATIELRKGARVRTVPVEDFFVAYGKQDRETGEFVRRLVVPKPAADTRLRVFKITKRMDEDISAVMGAFAFTLRGDRIASARIVSARIAFGGMAGVPKRATAVETALAGAPVADPATWRAAAERIGDDFTPLTDQRGSAAYRLQVAKTIVIKALAEIAGVPSATTRVRPREVARVAS</sequence>
<dbReference type="SUPFAM" id="SSF56176">
    <property type="entry name" value="FAD-binding/transporter-associated domain-like"/>
    <property type="match status" value="1"/>
</dbReference>
<dbReference type="InterPro" id="IPR016208">
    <property type="entry name" value="Ald_Oxase/xanthine_DH-like"/>
</dbReference>
<dbReference type="Gene3D" id="3.30.43.10">
    <property type="entry name" value="Uridine Diphospho-n-acetylenolpyruvylglucosamine Reductase, domain 2"/>
    <property type="match status" value="1"/>
</dbReference>
<dbReference type="Pfam" id="PF00941">
    <property type="entry name" value="FAD_binding_5"/>
    <property type="match status" value="1"/>
</dbReference>